<sequence length="363" mass="41417">MIYTKAWKSYQEQLDLLVSRGLLVTDPNLALQHLERIGYYRLSGYWYAFRERSAVACPLDNNLRKPSKVTETRITLDSFIPGASFHDAVALYIFDKKLRMLVMDAMERIEIALRVDISHTLGKLDPFAYLKPELLHEDFSIKLDSTRGVTEHHTWLGKHAQLISRSKEHFIDHNKERYGLPIAIWVACEVWDFGTLSKLFGGMRERDQDAIAQKYGIGNGRVFASWLRSLNHLRNICAHHGRLWNRNISDQPRLPNKRGSAGPKAHLSTSTGGEGHTKQHLGNPPWVKHFESDTHARARCYVLLIIVKHLLATICPNSSWPDRMKAHLDAFPPLDHVGLNLRGMGAPDDWQAIWDGPKKNPSA</sequence>
<dbReference type="Proteomes" id="UP000011021">
    <property type="component" value="Unassembled WGS sequence"/>
</dbReference>
<dbReference type="InterPro" id="IPR011664">
    <property type="entry name" value="Abi_system_AbiD/AbiF-like"/>
</dbReference>
<proteinExistence type="predicted"/>
<reference evidence="2 3" key="1">
    <citation type="submission" date="2010-12" db="EMBL/GenBank/DDBJ databases">
        <authorList>
            <person name="Muzny D."/>
            <person name="Qin X."/>
            <person name="Deng J."/>
            <person name="Jiang H."/>
            <person name="Liu Y."/>
            <person name="Qu J."/>
            <person name="Song X.-Z."/>
            <person name="Zhang L."/>
            <person name="Thornton R."/>
            <person name="Coyle M."/>
            <person name="Francisco L."/>
            <person name="Jackson L."/>
            <person name="Javaid M."/>
            <person name="Korchina V."/>
            <person name="Kovar C."/>
            <person name="Mata R."/>
            <person name="Mathew T."/>
            <person name="Ngo R."/>
            <person name="Nguyen L."/>
            <person name="Nguyen N."/>
            <person name="Okwuonu G."/>
            <person name="Ongeri F."/>
            <person name="Pham C."/>
            <person name="Simmons D."/>
            <person name="Wilczek-Boney K."/>
            <person name="Hale W."/>
            <person name="Jakkamsetti A."/>
            <person name="Pham P."/>
            <person name="Ruth R."/>
            <person name="San Lucas F."/>
            <person name="Warren J."/>
            <person name="Zhang J."/>
            <person name="Zhao Z."/>
            <person name="Zhou C."/>
            <person name="Zhu D."/>
            <person name="Lee S."/>
            <person name="Bess C."/>
            <person name="Blankenburg K."/>
            <person name="Forbes L."/>
            <person name="Fu Q."/>
            <person name="Gubbala S."/>
            <person name="Hirani K."/>
            <person name="Jayaseelan J.C."/>
            <person name="Lara F."/>
            <person name="Munidasa M."/>
            <person name="Palculict T."/>
            <person name="Patil S."/>
            <person name="Pu L.-L."/>
            <person name="Saada N."/>
            <person name="Tang L."/>
            <person name="Weissenberger G."/>
            <person name="Zhu Y."/>
            <person name="Hemphill L."/>
            <person name="Shang Y."/>
            <person name="Youmans B."/>
            <person name="Ayvaz T."/>
            <person name="Ross M."/>
            <person name="Santibanez J."/>
            <person name="Aqrawi P."/>
            <person name="Gross S."/>
            <person name="Joshi V."/>
            <person name="Fowler G."/>
            <person name="Nazareth L."/>
            <person name="Reid J."/>
            <person name="Worley K."/>
            <person name="Petrosino J."/>
            <person name="Highlander S."/>
            <person name="Gibbs R."/>
        </authorList>
    </citation>
    <scope>NUCLEOTIDE SEQUENCE [LARGE SCALE GENOMIC DNA]</scope>
    <source>
        <strain evidence="2 3">ATCC 51599</strain>
    </source>
</reference>
<organism evidence="2 3">
    <name type="scientific">Lautropia mirabilis ATCC 51599</name>
    <dbReference type="NCBI Taxonomy" id="887898"/>
    <lineage>
        <taxon>Bacteria</taxon>
        <taxon>Pseudomonadati</taxon>
        <taxon>Pseudomonadota</taxon>
        <taxon>Betaproteobacteria</taxon>
        <taxon>Burkholderiales</taxon>
        <taxon>Burkholderiaceae</taxon>
        <taxon>Lautropia</taxon>
    </lineage>
</organism>
<protein>
    <submittedName>
        <fullName evidence="2">Abi-like protein</fullName>
    </submittedName>
</protein>
<dbReference type="eggNOG" id="COG4823">
    <property type="taxonomic scope" value="Bacteria"/>
</dbReference>
<evidence type="ECO:0000313" key="2">
    <source>
        <dbReference type="EMBL" id="EFV93804.1"/>
    </source>
</evidence>
<dbReference type="AlphaFoldDB" id="E7S0N0"/>
<dbReference type="Pfam" id="PF07751">
    <property type="entry name" value="Abi_2"/>
    <property type="match status" value="1"/>
</dbReference>
<dbReference type="PIRSF" id="PIRSF034934">
    <property type="entry name" value="AbiF_AbiD"/>
    <property type="match status" value="1"/>
</dbReference>
<keyword evidence="3" id="KW-1185">Reference proteome</keyword>
<evidence type="ECO:0000256" key="1">
    <source>
        <dbReference type="SAM" id="MobiDB-lite"/>
    </source>
</evidence>
<dbReference type="STRING" id="887898.HMPREF0551_2494"/>
<accession>E7S0N0</accession>
<dbReference type="EMBL" id="AEQP01000023">
    <property type="protein sequence ID" value="EFV93804.1"/>
    <property type="molecule type" value="Genomic_DNA"/>
</dbReference>
<dbReference type="HOGENOM" id="CLU_044962_2_2_4"/>
<comment type="caution">
    <text evidence="2">The sequence shown here is derived from an EMBL/GenBank/DDBJ whole genome shotgun (WGS) entry which is preliminary data.</text>
</comment>
<feature type="region of interest" description="Disordered" evidence="1">
    <location>
        <begin position="248"/>
        <end position="284"/>
    </location>
</feature>
<name>E7S0N0_9BURK</name>
<evidence type="ECO:0000313" key="3">
    <source>
        <dbReference type="Proteomes" id="UP000011021"/>
    </source>
</evidence>
<dbReference type="RefSeq" id="WP_005674953.1">
    <property type="nucleotide sequence ID" value="NZ_CP146288.1"/>
</dbReference>
<dbReference type="InterPro" id="IPR017034">
    <property type="entry name" value="Abi_system_AbiD/AbiF"/>
</dbReference>
<gene>
    <name evidence="2" type="ORF">HMPREF0551_2494</name>
</gene>